<organism evidence="2 3">
    <name type="scientific">Willisornis vidua</name>
    <name type="common">Xingu scale-backed antbird</name>
    <dbReference type="NCBI Taxonomy" id="1566151"/>
    <lineage>
        <taxon>Eukaryota</taxon>
        <taxon>Metazoa</taxon>
        <taxon>Chordata</taxon>
        <taxon>Craniata</taxon>
        <taxon>Vertebrata</taxon>
        <taxon>Euteleostomi</taxon>
        <taxon>Archelosauria</taxon>
        <taxon>Archosauria</taxon>
        <taxon>Dinosauria</taxon>
        <taxon>Saurischia</taxon>
        <taxon>Theropoda</taxon>
        <taxon>Coelurosauria</taxon>
        <taxon>Aves</taxon>
        <taxon>Neognathae</taxon>
        <taxon>Neoaves</taxon>
        <taxon>Telluraves</taxon>
        <taxon>Australaves</taxon>
        <taxon>Passeriformes</taxon>
        <taxon>Thamnophilidae</taxon>
        <taxon>Willisornis</taxon>
    </lineage>
</organism>
<protein>
    <submittedName>
        <fullName evidence="2">Uncharacterized protein</fullName>
    </submittedName>
</protein>
<accession>A0ABQ9DCK5</accession>
<sequence>MTLSRSSRAMNDSLDIEKRDNTLGICVLTELGPSLGSPTCCSSKDSLHIFLNIVVPKTAPILQVRPPQSRAEQDNPLPRPVGGALPDAPQDMAGPPGCQGTADSYSTLMCFTDEELDWCFDQLRDEESWCGRPAVTPRTSHSKPVITLMSPLLIGDHSEQD</sequence>
<evidence type="ECO:0000313" key="2">
    <source>
        <dbReference type="EMBL" id="KAJ7416223.1"/>
    </source>
</evidence>
<feature type="region of interest" description="Disordered" evidence="1">
    <location>
        <begin position="64"/>
        <end position="99"/>
    </location>
</feature>
<keyword evidence="3" id="KW-1185">Reference proteome</keyword>
<proteinExistence type="predicted"/>
<reference evidence="2" key="1">
    <citation type="submission" date="2019-10" db="EMBL/GenBank/DDBJ databases">
        <authorList>
            <person name="Soares A.E.R."/>
            <person name="Aleixo A."/>
            <person name="Schneider P."/>
            <person name="Miyaki C.Y."/>
            <person name="Schneider M.P."/>
            <person name="Mello C."/>
            <person name="Vasconcelos A.T.R."/>
        </authorList>
    </citation>
    <scope>NUCLEOTIDE SEQUENCE</scope>
    <source>
        <tissue evidence="2">Muscle</tissue>
    </source>
</reference>
<name>A0ABQ9DCK5_9PASS</name>
<dbReference type="Proteomes" id="UP001145742">
    <property type="component" value="Unassembled WGS sequence"/>
</dbReference>
<comment type="caution">
    <text evidence="2">The sequence shown here is derived from an EMBL/GenBank/DDBJ whole genome shotgun (WGS) entry which is preliminary data.</text>
</comment>
<gene>
    <name evidence="2" type="ORF">WISP_72901</name>
</gene>
<evidence type="ECO:0000313" key="3">
    <source>
        <dbReference type="Proteomes" id="UP001145742"/>
    </source>
</evidence>
<dbReference type="EMBL" id="WHWB01033845">
    <property type="protein sequence ID" value="KAJ7416223.1"/>
    <property type="molecule type" value="Genomic_DNA"/>
</dbReference>
<evidence type="ECO:0000256" key="1">
    <source>
        <dbReference type="SAM" id="MobiDB-lite"/>
    </source>
</evidence>